<feature type="region of interest" description="Disordered" evidence="1">
    <location>
        <begin position="1"/>
        <end position="59"/>
    </location>
</feature>
<protein>
    <recommendedName>
        <fullName evidence="2">YAG7-like dimerisation domain-containing protein</fullName>
    </recommendedName>
</protein>
<dbReference type="AlphaFoldDB" id="A0A9W8XEZ9"/>
<dbReference type="InterPro" id="IPR058602">
    <property type="entry name" value="YAG7_dimerisation_dom"/>
</dbReference>
<comment type="caution">
    <text evidence="3">The sequence shown here is derived from an EMBL/GenBank/DDBJ whole genome shotgun (WGS) entry which is preliminary data.</text>
</comment>
<feature type="domain" description="YAG7-like dimerisation" evidence="2">
    <location>
        <begin position="176"/>
        <end position="260"/>
    </location>
</feature>
<evidence type="ECO:0000256" key="1">
    <source>
        <dbReference type="SAM" id="MobiDB-lite"/>
    </source>
</evidence>
<feature type="compositionally biased region" description="Basic and acidic residues" evidence="1">
    <location>
        <begin position="433"/>
        <end position="449"/>
    </location>
</feature>
<dbReference type="EMBL" id="JAPEUX010000007">
    <property type="protein sequence ID" value="KAJ4347994.1"/>
    <property type="molecule type" value="Genomic_DNA"/>
</dbReference>
<dbReference type="RefSeq" id="XP_056067382.1">
    <property type="nucleotide sequence ID" value="XM_056218117.1"/>
</dbReference>
<reference evidence="3" key="1">
    <citation type="submission" date="2022-10" db="EMBL/GenBank/DDBJ databases">
        <title>Tapping the CABI collections for fungal endophytes: first genome assemblies for Collariella, Neodidymelliopsis, Ascochyta clinopodiicola, Didymella pomorum, Didymosphaeria variabile, Neocosmospora piperis and Neocucurbitaria cava.</title>
        <authorList>
            <person name="Hill R."/>
        </authorList>
    </citation>
    <scope>NUCLEOTIDE SEQUENCE</scope>
    <source>
        <strain evidence="3">IMI 356815</strain>
    </source>
</reference>
<feature type="region of interest" description="Disordered" evidence="1">
    <location>
        <begin position="270"/>
        <end position="294"/>
    </location>
</feature>
<feature type="compositionally biased region" description="Low complexity" evidence="1">
    <location>
        <begin position="318"/>
        <end position="334"/>
    </location>
</feature>
<keyword evidence="4" id="KW-1185">Reference proteome</keyword>
<sequence length="472" mass="49270">MGADVVANPPPAASGASKSSRKKRAKAEATATPTLSTTEKTTSELGANSSDAAGKANGGDENAYVKELQKNVRNVNKKLNAMSKVIEVVAANPDVPLDELVSTRKINADQKAQYQKKPALESQLAQFEEQLATYKKFEQELQTKAAQEKEILQKGHSDELEKLRDTLKEEAALEVKKTFRDQFLTLSRFLRAAAARRQLPEDDSNELTKAFEGALLQVYGGDPSAVVAAEKLIEGSHDSVPSTDGELLSITYAQVKQAALDEAPFAAEEAWADDVAQSQPTAPETDSTTVMSTDPTVANAGLTEIESTTGAVNGGSEVGAPSAPAASSVDAGAANQAGGDWDKPGPGSDDPLAESFEIIPRDPAETETPAAPAAVNLTQSWADDTPETAPAAPAAPAAANDGFHEVHHNRGRGRGGHQGEGRGGFGGRGRGGPRGDFRGRGRGRGRGDGFRGGPRGGGGFRGNRGDAPQQQG</sequence>
<evidence type="ECO:0000259" key="2">
    <source>
        <dbReference type="Pfam" id="PF26434"/>
    </source>
</evidence>
<feature type="compositionally biased region" description="Polar residues" evidence="1">
    <location>
        <begin position="276"/>
        <end position="294"/>
    </location>
</feature>
<name>A0A9W8XEZ9_9PLEO</name>
<dbReference type="Proteomes" id="UP001140513">
    <property type="component" value="Unassembled WGS sequence"/>
</dbReference>
<dbReference type="GeneID" id="80912896"/>
<accession>A0A9W8XEZ9</accession>
<feature type="compositionally biased region" description="Low complexity" evidence="1">
    <location>
        <begin position="389"/>
        <end position="399"/>
    </location>
</feature>
<feature type="compositionally biased region" description="Low complexity" evidence="1">
    <location>
        <begin position="28"/>
        <end position="45"/>
    </location>
</feature>
<evidence type="ECO:0000313" key="4">
    <source>
        <dbReference type="Proteomes" id="UP001140513"/>
    </source>
</evidence>
<feature type="compositionally biased region" description="Gly residues" evidence="1">
    <location>
        <begin position="416"/>
        <end position="432"/>
    </location>
</feature>
<dbReference type="Pfam" id="PF26434">
    <property type="entry name" value="YAG7_C"/>
    <property type="match status" value="1"/>
</dbReference>
<feature type="region of interest" description="Disordered" evidence="1">
    <location>
        <begin position="309"/>
        <end position="472"/>
    </location>
</feature>
<organism evidence="3 4">
    <name type="scientific">Didymosphaeria variabile</name>
    <dbReference type="NCBI Taxonomy" id="1932322"/>
    <lineage>
        <taxon>Eukaryota</taxon>
        <taxon>Fungi</taxon>
        <taxon>Dikarya</taxon>
        <taxon>Ascomycota</taxon>
        <taxon>Pezizomycotina</taxon>
        <taxon>Dothideomycetes</taxon>
        <taxon>Pleosporomycetidae</taxon>
        <taxon>Pleosporales</taxon>
        <taxon>Massarineae</taxon>
        <taxon>Didymosphaeriaceae</taxon>
        <taxon>Didymosphaeria</taxon>
    </lineage>
</organism>
<feature type="compositionally biased region" description="Gly residues" evidence="1">
    <location>
        <begin position="450"/>
        <end position="462"/>
    </location>
</feature>
<evidence type="ECO:0000313" key="3">
    <source>
        <dbReference type="EMBL" id="KAJ4347994.1"/>
    </source>
</evidence>
<proteinExistence type="predicted"/>
<gene>
    <name evidence="3" type="ORF">N0V89_009366</name>
</gene>
<dbReference type="OrthoDB" id="5399559at2759"/>